<dbReference type="PANTHER" id="PTHR40761:SF1">
    <property type="entry name" value="CONSERVED INTEGRAL MEMBRANE ALANINE VALINE AND LEUCINE RICH PROTEIN-RELATED"/>
    <property type="match status" value="1"/>
</dbReference>
<accession>H5TTW9</accession>
<name>H5TTW9_GORO1</name>
<feature type="transmembrane region" description="Helical" evidence="1">
    <location>
        <begin position="76"/>
        <end position="100"/>
    </location>
</feature>
<protein>
    <submittedName>
        <fullName evidence="2">Uncharacterized protein</fullName>
    </submittedName>
</protein>
<dbReference type="OrthoDB" id="3837845at2"/>
<gene>
    <name evidence="2" type="ORF">GOOTI_242_00410</name>
</gene>
<keyword evidence="1" id="KW-0812">Transmembrane</keyword>
<keyword evidence="1" id="KW-1133">Transmembrane helix</keyword>
<comment type="caution">
    <text evidence="2">The sequence shown here is derived from an EMBL/GenBank/DDBJ whole genome shotgun (WGS) entry which is preliminary data.</text>
</comment>
<dbReference type="RefSeq" id="WP_007241084.1">
    <property type="nucleotide sequence ID" value="NZ_BAFB01000242.1"/>
</dbReference>
<reference evidence="2" key="1">
    <citation type="submission" date="2012-02" db="EMBL/GenBank/DDBJ databases">
        <title>Whole genome shotgun sequence of Gordonia otitidis NBRC 100426.</title>
        <authorList>
            <person name="Yoshida I."/>
            <person name="Hosoyama A."/>
            <person name="Tsuchikane K."/>
            <person name="Katsumata H."/>
            <person name="Yamazaki S."/>
            <person name="Fujita N."/>
        </authorList>
    </citation>
    <scope>NUCLEOTIDE SEQUENCE [LARGE SCALE GENOMIC DNA]</scope>
    <source>
        <strain evidence="2">NBRC 100426</strain>
    </source>
</reference>
<dbReference type="STRING" id="1108044.GOOTI_242_00410"/>
<feature type="transmembrane region" description="Helical" evidence="1">
    <location>
        <begin position="254"/>
        <end position="275"/>
    </location>
</feature>
<keyword evidence="3" id="KW-1185">Reference proteome</keyword>
<dbReference type="PANTHER" id="PTHR40761">
    <property type="entry name" value="CONSERVED INTEGRAL MEMBRANE ALANINE VALINE AND LEUCINE RICH PROTEIN-RELATED"/>
    <property type="match status" value="1"/>
</dbReference>
<feature type="transmembrane region" description="Helical" evidence="1">
    <location>
        <begin position="195"/>
        <end position="213"/>
    </location>
</feature>
<feature type="transmembrane region" description="Helical" evidence="1">
    <location>
        <begin position="135"/>
        <end position="157"/>
    </location>
</feature>
<keyword evidence="1" id="KW-0472">Membrane</keyword>
<dbReference type="AlphaFoldDB" id="H5TTW9"/>
<dbReference type="Proteomes" id="UP000005038">
    <property type="component" value="Unassembled WGS sequence"/>
</dbReference>
<feature type="transmembrane region" description="Helical" evidence="1">
    <location>
        <begin position="106"/>
        <end position="123"/>
    </location>
</feature>
<evidence type="ECO:0000313" key="2">
    <source>
        <dbReference type="EMBL" id="GAB36927.1"/>
    </source>
</evidence>
<dbReference type="EMBL" id="BAFB01000242">
    <property type="protein sequence ID" value="GAB36927.1"/>
    <property type="molecule type" value="Genomic_DNA"/>
</dbReference>
<feature type="transmembrane region" description="Helical" evidence="1">
    <location>
        <begin position="163"/>
        <end position="183"/>
    </location>
</feature>
<feature type="transmembrane region" description="Helical" evidence="1">
    <location>
        <begin position="41"/>
        <end position="64"/>
    </location>
</feature>
<evidence type="ECO:0000256" key="1">
    <source>
        <dbReference type="SAM" id="Phobius"/>
    </source>
</evidence>
<feature type="transmembrane region" description="Helical" evidence="1">
    <location>
        <begin position="225"/>
        <end position="247"/>
    </location>
</feature>
<proteinExistence type="predicted"/>
<organism evidence="2 3">
    <name type="scientific">Gordonia otitidis (strain DSM 44809 / CCUG 52243 / JCM 12355 / NBRC 100426 / IFM 10032)</name>
    <dbReference type="NCBI Taxonomy" id="1108044"/>
    <lineage>
        <taxon>Bacteria</taxon>
        <taxon>Bacillati</taxon>
        <taxon>Actinomycetota</taxon>
        <taxon>Actinomycetes</taxon>
        <taxon>Mycobacteriales</taxon>
        <taxon>Gordoniaceae</taxon>
        <taxon>Gordonia</taxon>
    </lineage>
</organism>
<evidence type="ECO:0000313" key="3">
    <source>
        <dbReference type="Proteomes" id="UP000005038"/>
    </source>
</evidence>
<sequence>MFVIGIVAACLAAVAYGLSTVLRAMGAQDAARASGNSGSAGGALAAFANPTFLLGTLTVMLGFIGGAVAARFLPLFLAQSIVAGNLIVTALLGTVMLHTSLRARDWAAMLLVMFALCVLGASASKQATTNADRGFHWALFLITTAVAVLGVAVMRALGTRGAIFGGALAGIMYGALAVAVRVLDGVSPFDLVTLLTDPAAWTIAIAGAIAFYVQTLALQLGPVNAVTAVLVVGETGLPAIVGVVFLGDRAVDGLQWLAVVGFVCAIVGASLVAWLTNDAGNANAADGQTPHTGHPYTGPA</sequence>